<accession>A0ABQ5W324</accession>
<evidence type="ECO:0000313" key="3">
    <source>
        <dbReference type="EMBL" id="GLQ54277.1"/>
    </source>
</evidence>
<dbReference type="InterPro" id="IPR052350">
    <property type="entry name" value="Metallo-dep_Lactonases"/>
</dbReference>
<feature type="domain" description="Amidohydrolase-related" evidence="2">
    <location>
        <begin position="7"/>
        <end position="295"/>
    </location>
</feature>
<comment type="similarity">
    <text evidence="1">Belongs to the metallo-dependent hydrolases superfamily.</text>
</comment>
<dbReference type="PANTHER" id="PTHR43569:SF1">
    <property type="entry name" value="BLL3371 PROTEIN"/>
    <property type="match status" value="1"/>
</dbReference>
<dbReference type="InterPro" id="IPR032466">
    <property type="entry name" value="Metal_Hydrolase"/>
</dbReference>
<dbReference type="PANTHER" id="PTHR43569">
    <property type="entry name" value="AMIDOHYDROLASE"/>
    <property type="match status" value="1"/>
</dbReference>
<protein>
    <recommendedName>
        <fullName evidence="2">Amidohydrolase-related domain-containing protein</fullName>
    </recommendedName>
</protein>
<dbReference type="InterPro" id="IPR006680">
    <property type="entry name" value="Amidohydro-rel"/>
</dbReference>
<dbReference type="Proteomes" id="UP001156691">
    <property type="component" value="Unassembled WGS sequence"/>
</dbReference>
<dbReference type="Pfam" id="PF04909">
    <property type="entry name" value="Amidohydro_2"/>
    <property type="match status" value="1"/>
</dbReference>
<organism evidence="3 4">
    <name type="scientific">Devosia nitrariae</name>
    <dbReference type="NCBI Taxonomy" id="2071872"/>
    <lineage>
        <taxon>Bacteria</taxon>
        <taxon>Pseudomonadati</taxon>
        <taxon>Pseudomonadota</taxon>
        <taxon>Alphaproteobacteria</taxon>
        <taxon>Hyphomicrobiales</taxon>
        <taxon>Devosiaceae</taxon>
        <taxon>Devosia</taxon>
    </lineage>
</organism>
<evidence type="ECO:0000313" key="4">
    <source>
        <dbReference type="Proteomes" id="UP001156691"/>
    </source>
</evidence>
<sequence length="295" mass="32723">MQKLTVVDPHIHLWDLSTRLYPGLETPSTGLIGDNTAIARSYLLDDLIADAGEVEILKAVHVEAFPTDPVAETRHLQAMADTRSQVKLAIVANADLSAADAEAMLAAHAAYPAVRGIRQVINLHTDPLFTYVTKDYLADPAWQKGFKLLDRFGMSFDLQLYPHQMQAAARLAADNPATQIILNHAGMFVDRTLAGWRQWRVGLRLLAEQPNVCVKISGLGMFDHDWTLESIRPYVLETLDVFGAERAMFASNFPVDKLFSSYGDLWRAFAAIVADLSGDEQAALMRGTAERVYRL</sequence>
<keyword evidence="4" id="KW-1185">Reference proteome</keyword>
<comment type="caution">
    <text evidence="3">The sequence shown here is derived from an EMBL/GenBank/DDBJ whole genome shotgun (WGS) entry which is preliminary data.</text>
</comment>
<name>A0ABQ5W324_9HYPH</name>
<evidence type="ECO:0000256" key="1">
    <source>
        <dbReference type="ARBA" id="ARBA00038310"/>
    </source>
</evidence>
<dbReference type="SUPFAM" id="SSF51556">
    <property type="entry name" value="Metallo-dependent hydrolases"/>
    <property type="match status" value="1"/>
</dbReference>
<reference evidence="4" key="1">
    <citation type="journal article" date="2019" name="Int. J. Syst. Evol. Microbiol.">
        <title>The Global Catalogue of Microorganisms (GCM) 10K type strain sequencing project: providing services to taxonomists for standard genome sequencing and annotation.</title>
        <authorList>
            <consortium name="The Broad Institute Genomics Platform"/>
            <consortium name="The Broad Institute Genome Sequencing Center for Infectious Disease"/>
            <person name="Wu L."/>
            <person name="Ma J."/>
        </authorList>
    </citation>
    <scope>NUCLEOTIDE SEQUENCE [LARGE SCALE GENOMIC DNA]</scope>
    <source>
        <strain evidence="4">NBRC 112416</strain>
    </source>
</reference>
<dbReference type="EMBL" id="BSNS01000007">
    <property type="protein sequence ID" value="GLQ54277.1"/>
    <property type="molecule type" value="Genomic_DNA"/>
</dbReference>
<dbReference type="Gene3D" id="3.20.20.140">
    <property type="entry name" value="Metal-dependent hydrolases"/>
    <property type="match status" value="1"/>
</dbReference>
<dbReference type="RefSeq" id="WP_284339712.1">
    <property type="nucleotide sequence ID" value="NZ_BSNS01000007.1"/>
</dbReference>
<gene>
    <name evidence="3" type="ORF">GCM10010862_15360</name>
</gene>
<proteinExistence type="inferred from homology"/>
<evidence type="ECO:0000259" key="2">
    <source>
        <dbReference type="Pfam" id="PF04909"/>
    </source>
</evidence>